<sequence length="291" mass="31569">MHHLSHLPMSDHRLLIQAGIDINRQTKSGTALHEAALCGKTDVVRLLLDSGINAGVRNTYSQTALDIVNQFTTTQASREIKQMLRDASAALQVRALKDYCNNYDLTSLNIKAGDVITVRVRCGAGHRFATPLPEHSTLLLRSLLKVLEQHPDGRWKGCIHDNRTGNDRVGYFPSNMVEVISKRAGIPSPCLLGTGGGMTNDLSLPCPGSAQPPGIAQAASSMLFCFTGVVGWEQHVHTKALQHARVEVYGGGADASPPQPVRIVSFYWSAALRRVFILSAKIMGKVKVIMG</sequence>
<keyword evidence="8" id="KW-1185">Reference proteome</keyword>
<organism evidence="7 8">
    <name type="scientific">Albula glossodonta</name>
    <name type="common">roundjaw bonefish</name>
    <dbReference type="NCBI Taxonomy" id="121402"/>
    <lineage>
        <taxon>Eukaryota</taxon>
        <taxon>Metazoa</taxon>
        <taxon>Chordata</taxon>
        <taxon>Craniata</taxon>
        <taxon>Vertebrata</taxon>
        <taxon>Euteleostomi</taxon>
        <taxon>Actinopterygii</taxon>
        <taxon>Neopterygii</taxon>
        <taxon>Teleostei</taxon>
        <taxon>Albuliformes</taxon>
        <taxon>Albulidae</taxon>
        <taxon>Albula</taxon>
    </lineage>
</organism>
<evidence type="ECO:0000259" key="6">
    <source>
        <dbReference type="PROSITE" id="PS50002"/>
    </source>
</evidence>
<dbReference type="Gene3D" id="1.25.40.20">
    <property type="entry name" value="Ankyrin repeat-containing domain"/>
    <property type="match status" value="1"/>
</dbReference>
<dbReference type="PANTHER" id="PTHR24174">
    <property type="entry name" value="ANKYRIN REPEAT AND STERILE ALPHA MOTIF DOMAIN-CONTAINING PROTEIN 1"/>
    <property type="match status" value="1"/>
</dbReference>
<feature type="domain" description="SH3" evidence="6">
    <location>
        <begin position="88"/>
        <end position="182"/>
    </location>
</feature>
<gene>
    <name evidence="7" type="ORF">JZ751_026131</name>
</gene>
<dbReference type="AlphaFoldDB" id="A0A8T2PJT4"/>
<dbReference type="InterPro" id="IPR036770">
    <property type="entry name" value="Ankyrin_rpt-contain_sf"/>
</dbReference>
<dbReference type="InterPro" id="IPR036028">
    <property type="entry name" value="SH3-like_dom_sf"/>
</dbReference>
<comment type="caution">
    <text evidence="7">The sequence shown here is derived from an EMBL/GenBank/DDBJ whole genome shotgun (WGS) entry which is preliminary data.</text>
</comment>
<keyword evidence="1 5" id="KW-0728">SH3 domain</keyword>
<name>A0A8T2PJT4_9TELE</name>
<protein>
    <recommendedName>
        <fullName evidence="6">SH3 domain-containing protein</fullName>
    </recommendedName>
</protein>
<evidence type="ECO:0000313" key="7">
    <source>
        <dbReference type="EMBL" id="KAG9349778.1"/>
    </source>
</evidence>
<evidence type="ECO:0000256" key="4">
    <source>
        <dbReference type="PROSITE-ProRule" id="PRU00023"/>
    </source>
</evidence>
<dbReference type="OrthoDB" id="6156898at2759"/>
<reference evidence="7" key="1">
    <citation type="thesis" date="2021" institute="BYU ScholarsArchive" country="Provo, UT, USA">
        <title>Applications of and Algorithms for Genome Assembly and Genomic Analyses with an Emphasis on Marine Teleosts.</title>
        <authorList>
            <person name="Pickett B.D."/>
        </authorList>
    </citation>
    <scope>NUCLEOTIDE SEQUENCE</scope>
    <source>
        <strain evidence="7">HI-2016</strain>
    </source>
</reference>
<dbReference type="PROSITE" id="PS50088">
    <property type="entry name" value="ANK_REPEAT"/>
    <property type="match status" value="1"/>
</dbReference>
<keyword evidence="2" id="KW-0677">Repeat</keyword>
<dbReference type="Pfam" id="PF13857">
    <property type="entry name" value="Ank_5"/>
    <property type="match status" value="1"/>
</dbReference>
<evidence type="ECO:0000256" key="1">
    <source>
        <dbReference type="ARBA" id="ARBA00022443"/>
    </source>
</evidence>
<dbReference type="SUPFAM" id="SSF48403">
    <property type="entry name" value="Ankyrin repeat"/>
    <property type="match status" value="1"/>
</dbReference>
<keyword evidence="3 4" id="KW-0040">ANK repeat</keyword>
<feature type="repeat" description="ANK" evidence="4">
    <location>
        <begin position="27"/>
        <end position="59"/>
    </location>
</feature>
<dbReference type="Gene3D" id="2.30.30.40">
    <property type="entry name" value="SH3 Domains"/>
    <property type="match status" value="2"/>
</dbReference>
<dbReference type="PROSITE" id="PS50297">
    <property type="entry name" value="ANK_REP_REGION"/>
    <property type="match status" value="1"/>
</dbReference>
<dbReference type="EMBL" id="JAFBMS010000008">
    <property type="protein sequence ID" value="KAG9349778.1"/>
    <property type="molecule type" value="Genomic_DNA"/>
</dbReference>
<evidence type="ECO:0000313" key="8">
    <source>
        <dbReference type="Proteomes" id="UP000824540"/>
    </source>
</evidence>
<proteinExistence type="predicted"/>
<dbReference type="Proteomes" id="UP000824540">
    <property type="component" value="Unassembled WGS sequence"/>
</dbReference>
<dbReference type="SUPFAM" id="SSF50044">
    <property type="entry name" value="SH3-domain"/>
    <property type="match status" value="1"/>
</dbReference>
<dbReference type="PROSITE" id="PS50002">
    <property type="entry name" value="SH3"/>
    <property type="match status" value="1"/>
</dbReference>
<dbReference type="PANTHER" id="PTHR24174:SF11">
    <property type="entry name" value="CASKIN-1"/>
    <property type="match status" value="1"/>
</dbReference>
<dbReference type="InterPro" id="IPR033635">
    <property type="entry name" value="ANKS1/Caskin"/>
</dbReference>
<evidence type="ECO:0000256" key="2">
    <source>
        <dbReference type="ARBA" id="ARBA00022737"/>
    </source>
</evidence>
<accession>A0A8T2PJT4</accession>
<evidence type="ECO:0000256" key="5">
    <source>
        <dbReference type="PROSITE-ProRule" id="PRU00192"/>
    </source>
</evidence>
<dbReference type="InterPro" id="IPR002110">
    <property type="entry name" value="Ankyrin_rpt"/>
</dbReference>
<dbReference type="InterPro" id="IPR001452">
    <property type="entry name" value="SH3_domain"/>
</dbReference>
<evidence type="ECO:0000256" key="3">
    <source>
        <dbReference type="ARBA" id="ARBA00023043"/>
    </source>
</evidence>